<evidence type="ECO:0000313" key="5">
    <source>
        <dbReference type="EMBL" id="PNS21005.1"/>
    </source>
</evidence>
<dbReference type="Proteomes" id="UP000243797">
    <property type="component" value="Unassembled WGS sequence"/>
</dbReference>
<dbReference type="InParanoid" id="A0A2K1R138"/>
<dbReference type="Gene3D" id="1.25.40.10">
    <property type="entry name" value="Tetratricopeptide repeat domain"/>
    <property type="match status" value="1"/>
</dbReference>
<proteinExistence type="predicted"/>
<dbReference type="PANTHER" id="PTHR16193">
    <property type="entry name" value="TETRATRICOPEPTIDE REPEAT PROTEIN 27"/>
    <property type="match status" value="1"/>
</dbReference>
<feature type="region of interest" description="Disordered" evidence="4">
    <location>
        <begin position="443"/>
        <end position="483"/>
    </location>
</feature>
<keyword evidence="1" id="KW-0677">Repeat</keyword>
<evidence type="ECO:0000256" key="3">
    <source>
        <dbReference type="PROSITE-ProRule" id="PRU00339"/>
    </source>
</evidence>
<reference evidence="5 6" key="1">
    <citation type="submission" date="2017-06" db="EMBL/GenBank/DDBJ databases">
        <title>Draft genome sequence of a variant of Elsinoe murrayae.</title>
        <authorList>
            <person name="Cheng Q."/>
        </authorList>
    </citation>
    <scope>NUCLEOTIDE SEQUENCE [LARGE SCALE GENOMIC DNA]</scope>
    <source>
        <strain evidence="5 6">CQ-2017a</strain>
    </source>
</reference>
<feature type="compositionally biased region" description="Basic and acidic residues" evidence="4">
    <location>
        <begin position="720"/>
        <end position="730"/>
    </location>
</feature>
<evidence type="ECO:0000256" key="1">
    <source>
        <dbReference type="ARBA" id="ARBA00022737"/>
    </source>
</evidence>
<dbReference type="SUPFAM" id="SSF48452">
    <property type="entry name" value="TPR-like"/>
    <property type="match status" value="1"/>
</dbReference>
<dbReference type="EMBL" id="NKHZ01000015">
    <property type="protein sequence ID" value="PNS21005.1"/>
    <property type="molecule type" value="Genomic_DNA"/>
</dbReference>
<dbReference type="STRING" id="2082308.A0A2K1R138"/>
<dbReference type="AlphaFoldDB" id="A0A2K1R138"/>
<dbReference type="OrthoDB" id="1936594at2759"/>
<keyword evidence="6" id="KW-1185">Reference proteome</keyword>
<feature type="compositionally biased region" description="Low complexity" evidence="4">
    <location>
        <begin position="443"/>
        <end position="459"/>
    </location>
</feature>
<organism evidence="5 6">
    <name type="scientific">Sphaceloma murrayae</name>
    <dbReference type="NCBI Taxonomy" id="2082308"/>
    <lineage>
        <taxon>Eukaryota</taxon>
        <taxon>Fungi</taxon>
        <taxon>Dikarya</taxon>
        <taxon>Ascomycota</taxon>
        <taxon>Pezizomycotina</taxon>
        <taxon>Dothideomycetes</taxon>
        <taxon>Dothideomycetidae</taxon>
        <taxon>Myriangiales</taxon>
        <taxon>Elsinoaceae</taxon>
        <taxon>Sphaceloma</taxon>
    </lineage>
</organism>
<sequence length="953" mass="105588">MSEQFVALLADSLPAEVQILLREQIENLTTGDFASLLRGDYGRLLFGTKDTADTQEVRLNGFKCWTDYLFRRLNIILSSQPKDPAHVPAYLRSSFFLIGYAALLSFLQSNFTGPPLPFSSAKLLFGAEIANDAKHLADIRLELVQSLAVDGVAAYRLTPNVELLCLADTIFTCPAIRKNVPLAAWAQLRTCFIHQRVLSEPAPTLQEQIYGLVDSVKDSFDESTVNKDVRAAFSLEKASIETYYTNDRLAREDIDHAARERKFLFAITGRLGKRTKWQEKDTSQLVVLAKSHETVEATAYQDGSSTTNSTAPENLNLNDDTLLESISFTTLKGTDPARVLDESSLPPALLSLDPASQPLLDPLDSIILLALASAITNTSPADGLTREETLPYATRVLEGGSSNWQIYTQALLVRSRIEGYKSRTIERGLLQLQALVDQVNLDTVSDTSPETNTTTTQASVPDTEDPARGGDKQTSFLPRPTASDAAPVADRLRYVFALSPPPRWTLESELAQRWVTLGGLRSALEIYERLEMWAEVALCYAATEREERARATVRKLLFEGTGEEDAEGRKKEAFDGPEKADLPGDAPRLFCILGDIDGDPDMYRRAWEVSHGRYARAQRSLARLFYQRGDHLRAAEAYGRSLTVSRLDHASWFALGCALLELQEWGRAVEAFTRCVQLDERDAEGWSNLAAAMLRVHDGERAGEEERKGGDGDEAVDGIGGRKADPQKNKRDALRALKRAASLKHDSHRIWENVLVVATSLDPPELSSAIAAQARIIDLRGKTDGEKCVDAEILAVIVREVMAQGENYDPSRPGPERMLVELVEKKVQPLITGSYALWRLVGRLCLWRKKYGSALEASEKAWRVVSGQPGWEAEERRWNEVVEATVELCEAYESLGPRERTEGLGAGDGAVVAKDWRFKARSAVRSVMGRGKATWDGSEGWEKLKEAMDGLKA</sequence>
<feature type="compositionally biased region" description="Basic and acidic residues" evidence="4">
    <location>
        <begin position="700"/>
        <end position="711"/>
    </location>
</feature>
<dbReference type="InterPro" id="IPR019734">
    <property type="entry name" value="TPR_rpt"/>
</dbReference>
<dbReference type="PROSITE" id="PS50005">
    <property type="entry name" value="TPR"/>
    <property type="match status" value="1"/>
</dbReference>
<evidence type="ECO:0000256" key="4">
    <source>
        <dbReference type="SAM" id="MobiDB-lite"/>
    </source>
</evidence>
<dbReference type="PANTHER" id="PTHR16193:SF0">
    <property type="entry name" value="TETRATRICOPEPTIDE REPEAT PROTEIN 27"/>
    <property type="match status" value="1"/>
</dbReference>
<dbReference type="SMART" id="SM00028">
    <property type="entry name" value="TPR"/>
    <property type="match status" value="2"/>
</dbReference>
<feature type="repeat" description="TPR" evidence="3">
    <location>
        <begin position="649"/>
        <end position="682"/>
    </location>
</feature>
<dbReference type="InterPro" id="IPR044244">
    <property type="entry name" value="TTC27/Emw1"/>
</dbReference>
<protein>
    <submittedName>
        <fullName evidence="5">Uncharacterized protein</fullName>
    </submittedName>
</protein>
<keyword evidence="2 3" id="KW-0802">TPR repeat</keyword>
<evidence type="ECO:0000313" key="6">
    <source>
        <dbReference type="Proteomes" id="UP000243797"/>
    </source>
</evidence>
<name>A0A2K1R138_9PEZI</name>
<feature type="region of interest" description="Disordered" evidence="4">
    <location>
        <begin position="700"/>
        <end position="730"/>
    </location>
</feature>
<dbReference type="FunCoup" id="A0A2K1R138">
    <property type="interactions" value="1146"/>
</dbReference>
<comment type="caution">
    <text evidence="5">The sequence shown here is derived from an EMBL/GenBank/DDBJ whole genome shotgun (WGS) entry which is preliminary data.</text>
</comment>
<evidence type="ECO:0000256" key="2">
    <source>
        <dbReference type="ARBA" id="ARBA00022803"/>
    </source>
</evidence>
<accession>A0A2K1R138</accession>
<gene>
    <name evidence="5" type="ORF">CAC42_3342</name>
</gene>
<dbReference type="InterPro" id="IPR011990">
    <property type="entry name" value="TPR-like_helical_dom_sf"/>
</dbReference>